<feature type="compositionally biased region" description="Basic residues" evidence="2">
    <location>
        <begin position="722"/>
        <end position="732"/>
    </location>
</feature>
<feature type="compositionally biased region" description="Pro residues" evidence="2">
    <location>
        <begin position="877"/>
        <end position="889"/>
    </location>
</feature>
<feature type="compositionally biased region" description="Basic and acidic residues" evidence="2">
    <location>
        <begin position="122"/>
        <end position="132"/>
    </location>
</feature>
<name>A0A9K3K9R5_9STRA</name>
<dbReference type="Proteomes" id="UP000693970">
    <property type="component" value="Unassembled WGS sequence"/>
</dbReference>
<dbReference type="Pfam" id="PF20710">
    <property type="entry name" value="DUF6824"/>
    <property type="match status" value="1"/>
</dbReference>
<evidence type="ECO:0000256" key="1">
    <source>
        <dbReference type="SAM" id="Coils"/>
    </source>
</evidence>
<dbReference type="GO" id="GO:0043565">
    <property type="term" value="F:sequence-specific DNA binding"/>
    <property type="evidence" value="ECO:0007669"/>
    <property type="project" value="TreeGrafter"/>
</dbReference>
<feature type="compositionally biased region" description="Low complexity" evidence="2">
    <location>
        <begin position="697"/>
        <end position="708"/>
    </location>
</feature>
<keyword evidence="1" id="KW-0175">Coiled coil</keyword>
<feature type="region of interest" description="Disordered" evidence="2">
    <location>
        <begin position="597"/>
        <end position="620"/>
    </location>
</feature>
<evidence type="ECO:0000259" key="3">
    <source>
        <dbReference type="Pfam" id="PF20710"/>
    </source>
</evidence>
<reference evidence="5" key="1">
    <citation type="journal article" date="2021" name="Sci. Rep.">
        <title>Diploid genomic architecture of Nitzschia inconspicua, an elite biomass production diatom.</title>
        <authorList>
            <person name="Oliver A."/>
            <person name="Podell S."/>
            <person name="Pinowska A."/>
            <person name="Traller J.C."/>
            <person name="Smith S.R."/>
            <person name="McClure R."/>
            <person name="Beliaev A."/>
            <person name="Bohutskyi P."/>
            <person name="Hill E.A."/>
            <person name="Rabines A."/>
            <person name="Zheng H."/>
            <person name="Allen L.Z."/>
            <person name="Kuo A."/>
            <person name="Grigoriev I.V."/>
            <person name="Allen A.E."/>
            <person name="Hazlebeck D."/>
            <person name="Allen E.E."/>
        </authorList>
    </citation>
    <scope>NUCLEOTIDE SEQUENCE</scope>
    <source>
        <strain evidence="5">Hildebrandi</strain>
    </source>
</reference>
<evidence type="ECO:0000313" key="8">
    <source>
        <dbReference type="Proteomes" id="UP000693970"/>
    </source>
</evidence>
<feature type="compositionally biased region" description="Low complexity" evidence="2">
    <location>
        <begin position="1"/>
        <end position="11"/>
    </location>
</feature>
<dbReference type="OrthoDB" id="42195at2759"/>
<dbReference type="PANTHER" id="PTHR14312">
    <property type="entry name" value="CREB/ATF BZIP TRANSCRIPTION FACTOR"/>
    <property type="match status" value="1"/>
</dbReference>
<dbReference type="GO" id="GO:0010468">
    <property type="term" value="P:regulation of gene expression"/>
    <property type="evidence" value="ECO:0007669"/>
    <property type="project" value="TreeGrafter"/>
</dbReference>
<dbReference type="InterPro" id="IPR049227">
    <property type="entry name" value="DUF6824"/>
</dbReference>
<feature type="coiled-coil region" evidence="1">
    <location>
        <begin position="151"/>
        <end position="178"/>
    </location>
</feature>
<feature type="region of interest" description="Disordered" evidence="2">
    <location>
        <begin position="197"/>
        <end position="224"/>
    </location>
</feature>
<proteinExistence type="predicted"/>
<sequence>MDPFSPSTSDSDPCHYGSNELQSQVQQQQQQQQQYPDTYQPSAEVFSSSQSNCSSEQHPLSISHAATAGRNAVANDGPMYPPPPDNGPTYVVVDRLMQNISTDLHESIADTHQDIFDDNDNDDHHDGHHQNNDDDDDNDQHPNNIQSHIAMQQHQQHQQALQQQMQHLIMQQQQQQQQQRQQQVIFGNFTDIQEHRSFHGSCDSSSVNSGNYSSAASTGSATSCGIGSGSAYSGTWGDDDNWDDWAGIPDVDTAPTPPPPHLADSIIAQQMSKMSVQEREQVYCDLHGVREELNETPVLVFQSMERMKDHLQKLVSQGRASAYHQAVQQNAHYCHKPDNLTKFLRAESMDPIQAALRMARHYDSKRELFGVDKLAKDITQDDLEDSPEDLQTLYGGQSQIVCKRDRAGRAIFLCHGGTSGNCSVLSKLRRQFYLAQMMAEDEETQRKGMIIVYVANHSRVQLDTTYAWKAAGAARSQPIRVEAFHFCLDSAKSGWKTVFDTFKMAMHPFLKVRVKTHCGTFEECMQSLQTYGIPTKEFPLRMVTGVVTGPNGTLQQQKQKQQPVVELVVDIDYHVEMMMKRRERENRYKNLIRMTFPQQQQHPSNPPESISVSSDPTGGSQWLQQQLLQQQKHHTQQQQHQQQQLSQQFLPDSMTSNLPTQEITDMVVPASVSFVPLGSGMFSSMDSVGEVPPPPNTTLSHLTSHSLSIPSPVASGSNNRKDMKKKKPKHNAHSALTSVCVPSRNDVLFGRGKRFQNHVGNQRFRTLIEDCLPSYDKASKEQKTKIAQEIVGIVHQARGRFLKDDGAGWAQVTDIHLLRQKVAHAFRGLRSQKQMHASQAAKAAVRHQQQQQEEEGTMADLEIDSGDGTSSRNVPHLKPPPTPDPSRSS</sequence>
<organism evidence="5 8">
    <name type="scientific">Nitzschia inconspicua</name>
    <dbReference type="NCBI Taxonomy" id="303405"/>
    <lineage>
        <taxon>Eukaryota</taxon>
        <taxon>Sar</taxon>
        <taxon>Stramenopiles</taxon>
        <taxon>Ochrophyta</taxon>
        <taxon>Bacillariophyta</taxon>
        <taxon>Bacillariophyceae</taxon>
        <taxon>Bacillariophycidae</taxon>
        <taxon>Bacillariales</taxon>
        <taxon>Bacillariaceae</taxon>
        <taxon>Nitzschia</taxon>
    </lineage>
</organism>
<feature type="region of interest" description="Disordered" evidence="2">
    <location>
        <begin position="833"/>
        <end position="889"/>
    </location>
</feature>
<dbReference type="GO" id="GO:0005634">
    <property type="term" value="C:nucleus"/>
    <property type="evidence" value="ECO:0007669"/>
    <property type="project" value="TreeGrafter"/>
</dbReference>
<comment type="caution">
    <text evidence="5">The sequence shown here is derived from an EMBL/GenBank/DDBJ whole genome shotgun (WGS) entry which is preliminary data.</text>
</comment>
<feature type="region of interest" description="Disordered" evidence="2">
    <location>
        <begin position="1"/>
        <end position="61"/>
    </location>
</feature>
<dbReference type="EMBL" id="JAGRRH010000008">
    <property type="protein sequence ID" value="KAG7365675.1"/>
    <property type="molecule type" value="Genomic_DNA"/>
</dbReference>
<protein>
    <recommendedName>
        <fullName evidence="3">DUF6824 domain-containing protein</fullName>
    </recommendedName>
</protein>
<feature type="compositionally biased region" description="Low complexity" evidence="2">
    <location>
        <begin position="200"/>
        <end position="224"/>
    </location>
</feature>
<gene>
    <name evidence="4" type="ORF">IV203_002609</name>
    <name evidence="7" type="ORF">IV203_025116</name>
    <name evidence="5" type="ORF">IV203_025140</name>
    <name evidence="6" type="ORF">IV203_034448</name>
</gene>
<feature type="region of interest" description="Disordered" evidence="2">
    <location>
        <begin position="687"/>
        <end position="734"/>
    </location>
</feature>
<reference evidence="5" key="2">
    <citation type="submission" date="2021-04" db="EMBL/GenBank/DDBJ databases">
        <authorList>
            <person name="Podell S."/>
        </authorList>
    </citation>
    <scope>NUCLEOTIDE SEQUENCE</scope>
    <source>
        <strain evidence="5">Hildebrandi</strain>
    </source>
</reference>
<feature type="region of interest" description="Disordered" evidence="2">
    <location>
        <begin position="114"/>
        <end position="144"/>
    </location>
</feature>
<dbReference type="EMBL" id="JAGRRH010000032">
    <property type="protein sequence ID" value="KAG7339547.1"/>
    <property type="molecule type" value="Genomic_DNA"/>
</dbReference>
<evidence type="ECO:0000313" key="5">
    <source>
        <dbReference type="EMBL" id="KAG7339547.1"/>
    </source>
</evidence>
<feature type="compositionally biased region" description="Acidic residues" evidence="2">
    <location>
        <begin position="852"/>
        <end position="865"/>
    </location>
</feature>
<evidence type="ECO:0000313" key="6">
    <source>
        <dbReference type="EMBL" id="KAG7359350.1"/>
    </source>
</evidence>
<dbReference type="EMBL" id="JAGRRH010000013">
    <property type="protein sequence ID" value="KAG7359350.1"/>
    <property type="molecule type" value="Genomic_DNA"/>
</dbReference>
<dbReference type="EMBL" id="JAGRRH010000062">
    <property type="protein sequence ID" value="KAG7338204.1"/>
    <property type="molecule type" value="Genomic_DNA"/>
</dbReference>
<evidence type="ECO:0000313" key="4">
    <source>
        <dbReference type="EMBL" id="KAG7338204.1"/>
    </source>
</evidence>
<feature type="compositionally biased region" description="Low complexity" evidence="2">
    <location>
        <begin position="22"/>
        <end position="34"/>
    </location>
</feature>
<dbReference type="PANTHER" id="PTHR14312:SF1">
    <property type="entry name" value="BASIC-LEUCINE ZIPPER TRANSCRIPTION FACTOR A"/>
    <property type="match status" value="1"/>
</dbReference>
<feature type="domain" description="DUF6824" evidence="3">
    <location>
        <begin position="746"/>
        <end position="827"/>
    </location>
</feature>
<accession>A0A9K3K9R5</accession>
<dbReference type="AlphaFoldDB" id="A0A9K3K9R5"/>
<evidence type="ECO:0000313" key="7">
    <source>
        <dbReference type="EMBL" id="KAG7365675.1"/>
    </source>
</evidence>
<keyword evidence="8" id="KW-1185">Reference proteome</keyword>
<evidence type="ECO:0000256" key="2">
    <source>
        <dbReference type="SAM" id="MobiDB-lite"/>
    </source>
</evidence>